<protein>
    <submittedName>
        <fullName evidence="3">4-hydroxy-2-oxovalerate aldolase</fullName>
        <ecNumber evidence="3">4.1.3.39</ecNumber>
    </submittedName>
</protein>
<evidence type="ECO:0000259" key="2">
    <source>
        <dbReference type="PROSITE" id="PS50991"/>
    </source>
</evidence>
<feature type="domain" description="Pyruvate carboxyltransferase" evidence="2">
    <location>
        <begin position="18"/>
        <end position="274"/>
    </location>
</feature>
<dbReference type="GO" id="GO:0003852">
    <property type="term" value="F:2-isopropylmalate synthase activity"/>
    <property type="evidence" value="ECO:0007669"/>
    <property type="project" value="TreeGrafter"/>
</dbReference>
<evidence type="ECO:0000313" key="4">
    <source>
        <dbReference type="Proteomes" id="UP000215086"/>
    </source>
</evidence>
<dbReference type="GO" id="GO:0008701">
    <property type="term" value="F:4-hydroxy-2-oxovalerate aldolase activity"/>
    <property type="evidence" value="ECO:0007669"/>
    <property type="project" value="UniProtKB-EC"/>
</dbReference>
<evidence type="ECO:0000313" key="3">
    <source>
        <dbReference type="EMBL" id="ASV76785.1"/>
    </source>
</evidence>
<dbReference type="EC" id="4.1.3.39" evidence="3"/>
<dbReference type="Gene3D" id="3.20.20.70">
    <property type="entry name" value="Aldolase class I"/>
    <property type="match status" value="1"/>
</dbReference>
<dbReference type="EMBL" id="CP018477">
    <property type="protein sequence ID" value="ASV76785.1"/>
    <property type="molecule type" value="Genomic_DNA"/>
</dbReference>
<dbReference type="AlphaFoldDB" id="A0A286RLD1"/>
<gene>
    <name evidence="3" type="ORF">THTE_4184</name>
</gene>
<dbReference type="Pfam" id="PF00682">
    <property type="entry name" value="HMGL-like"/>
    <property type="match status" value="1"/>
</dbReference>
<dbReference type="PANTHER" id="PTHR10277:SF9">
    <property type="entry name" value="2-ISOPROPYLMALATE SYNTHASE 1, CHLOROPLASTIC-RELATED"/>
    <property type="match status" value="1"/>
</dbReference>
<proteinExistence type="predicted"/>
<dbReference type="SUPFAM" id="SSF51569">
    <property type="entry name" value="Aldolase"/>
    <property type="match status" value="1"/>
</dbReference>
<dbReference type="Proteomes" id="UP000215086">
    <property type="component" value="Chromosome"/>
</dbReference>
<organism evidence="3 4">
    <name type="scientific">Thermogutta terrifontis</name>
    <dbReference type="NCBI Taxonomy" id="1331910"/>
    <lineage>
        <taxon>Bacteria</taxon>
        <taxon>Pseudomonadati</taxon>
        <taxon>Planctomycetota</taxon>
        <taxon>Planctomycetia</taxon>
        <taxon>Pirellulales</taxon>
        <taxon>Thermoguttaceae</taxon>
        <taxon>Thermogutta</taxon>
    </lineage>
</organism>
<reference evidence="3 4" key="1">
    <citation type="journal article" name="Front. Microbiol.">
        <title>Sugar Metabolism of the First Thermophilic Planctomycete Thermogutta terrifontis: Comparative Genomic and Transcriptomic Approaches.</title>
        <authorList>
            <person name="Elcheninov A.G."/>
            <person name="Menzel P."/>
            <person name="Gudbergsdottir S.R."/>
            <person name="Slesarev A.I."/>
            <person name="Kadnikov V.V."/>
            <person name="Krogh A."/>
            <person name="Bonch-Osmolovskaya E.A."/>
            <person name="Peng X."/>
            <person name="Kublanov I.V."/>
        </authorList>
    </citation>
    <scope>NUCLEOTIDE SEQUENCE [LARGE SCALE GENOMIC DNA]</scope>
    <source>
        <strain evidence="3 4">R1</strain>
    </source>
</reference>
<sequence length="329" mass="37414">MTPDPKDIAPWITYRPELKVLDCTVRDGGLVNDHHFSDDFVKALYHTCVEAGIDYMEIGYKASKRVFQRDRFGTWKFCDEDDVRRVVGDNPTSLKLAAMMDAGKSDWKTDLLPKDRSVFDMIRVAFYVHQTVEACEMIKAAHEKGYETSANLMAVSQATEVEIEQCLELVAETPAQVVVVVDSFGALYTEQIERLVKKYLGYAKERGKEVGIHAHNNQQLAFANTIEAIIHGANRVDASMGGLGRGAGNCPMELLIGFLRNPKFRIRPIYQFLQDWIEPLRAEVEWGPYVQYNITGQLNLHPRAAIEARKNPEDRNKYVEFYDRVTAES</sequence>
<dbReference type="PANTHER" id="PTHR10277">
    <property type="entry name" value="HOMOCITRATE SYNTHASE-RELATED"/>
    <property type="match status" value="1"/>
</dbReference>
<keyword evidence="3" id="KW-0456">Lyase</keyword>
<dbReference type="OrthoDB" id="9804858at2"/>
<dbReference type="InterPro" id="IPR013785">
    <property type="entry name" value="Aldolase_TIM"/>
</dbReference>
<dbReference type="GO" id="GO:0009098">
    <property type="term" value="P:L-leucine biosynthetic process"/>
    <property type="evidence" value="ECO:0007669"/>
    <property type="project" value="TreeGrafter"/>
</dbReference>
<keyword evidence="4" id="KW-1185">Reference proteome</keyword>
<name>A0A286RLD1_9BACT</name>
<dbReference type="InterPro" id="IPR050073">
    <property type="entry name" value="2-IPM_HCS-like"/>
</dbReference>
<dbReference type="RefSeq" id="WP_095416496.1">
    <property type="nucleotide sequence ID" value="NZ_CP018477.1"/>
</dbReference>
<dbReference type="KEGG" id="ttf:THTE_4184"/>
<evidence type="ECO:0000256" key="1">
    <source>
        <dbReference type="ARBA" id="ARBA00023211"/>
    </source>
</evidence>
<dbReference type="CDD" id="cd07944">
    <property type="entry name" value="DRE_TIM_HOA_like"/>
    <property type="match status" value="1"/>
</dbReference>
<keyword evidence="1" id="KW-0464">Manganese</keyword>
<accession>A0A286RLD1</accession>
<dbReference type="PROSITE" id="PS50991">
    <property type="entry name" value="PYR_CT"/>
    <property type="match status" value="1"/>
</dbReference>
<dbReference type="InterPro" id="IPR000891">
    <property type="entry name" value="PYR_CT"/>
</dbReference>